<protein>
    <submittedName>
        <fullName evidence="1">Heat shock 70 kDa protein 12A</fullName>
    </submittedName>
</protein>
<dbReference type="STRING" id="4846.A0A367KNF1"/>
<dbReference type="AlphaFoldDB" id="A0A367KNF1"/>
<organism evidence="1 2">
    <name type="scientific">Rhizopus stolonifer</name>
    <name type="common">Rhizopus nigricans</name>
    <dbReference type="NCBI Taxonomy" id="4846"/>
    <lineage>
        <taxon>Eukaryota</taxon>
        <taxon>Fungi</taxon>
        <taxon>Fungi incertae sedis</taxon>
        <taxon>Mucoromycota</taxon>
        <taxon>Mucoromycotina</taxon>
        <taxon>Mucoromycetes</taxon>
        <taxon>Mucorales</taxon>
        <taxon>Mucorineae</taxon>
        <taxon>Rhizopodaceae</taxon>
        <taxon>Rhizopus</taxon>
    </lineage>
</organism>
<proteinExistence type="predicted"/>
<keyword evidence="1" id="KW-0346">Stress response</keyword>
<dbReference type="EMBL" id="PJQM01000904">
    <property type="protein sequence ID" value="RCI03756.1"/>
    <property type="molecule type" value="Genomic_DNA"/>
</dbReference>
<dbReference type="InterPro" id="IPR043129">
    <property type="entry name" value="ATPase_NBD"/>
</dbReference>
<evidence type="ECO:0000313" key="2">
    <source>
        <dbReference type="Proteomes" id="UP000253551"/>
    </source>
</evidence>
<sequence>MTLPFPIEEYPIVIGIDFGTTYSGVSYAFGNDSEIVDITKWPRQPDYSYPKYLYKLNNDLYIDSYINQRKQYSSDDGSLIQWGRFTKSGKADQRNVIVIQQFKIYLDENPKRPLASLPMDLTITGIISDYLQKMFAYIKTYMSQKGFNRDFDKKARYCLTVK</sequence>
<dbReference type="PANTHER" id="PTHR14187">
    <property type="entry name" value="ALPHA KINASE/ELONGATION FACTOR 2 KINASE"/>
    <property type="match status" value="1"/>
</dbReference>
<comment type="caution">
    <text evidence="1">The sequence shown here is derived from an EMBL/GenBank/DDBJ whole genome shotgun (WGS) entry which is preliminary data.</text>
</comment>
<dbReference type="OrthoDB" id="2963168at2759"/>
<dbReference type="PANTHER" id="PTHR14187:SF5">
    <property type="entry name" value="HEAT SHOCK 70 KDA PROTEIN 12A"/>
    <property type="match status" value="1"/>
</dbReference>
<name>A0A367KNF1_RHIST</name>
<reference evidence="1 2" key="1">
    <citation type="journal article" date="2018" name="G3 (Bethesda)">
        <title>Phylogenetic and Phylogenomic Definition of Rhizopus Species.</title>
        <authorList>
            <person name="Gryganskyi A.P."/>
            <person name="Golan J."/>
            <person name="Dolatabadi S."/>
            <person name="Mondo S."/>
            <person name="Robb S."/>
            <person name="Idnurm A."/>
            <person name="Muszewska A."/>
            <person name="Steczkiewicz K."/>
            <person name="Masonjones S."/>
            <person name="Liao H.L."/>
            <person name="Gajdeczka M.T."/>
            <person name="Anike F."/>
            <person name="Vuek A."/>
            <person name="Anishchenko I.M."/>
            <person name="Voigt K."/>
            <person name="de Hoog G.S."/>
            <person name="Smith M.E."/>
            <person name="Heitman J."/>
            <person name="Vilgalys R."/>
            <person name="Stajich J.E."/>
        </authorList>
    </citation>
    <scope>NUCLEOTIDE SEQUENCE [LARGE SCALE GENOMIC DNA]</scope>
    <source>
        <strain evidence="1 2">LSU 92-RS-03</strain>
    </source>
</reference>
<dbReference type="SUPFAM" id="SSF53067">
    <property type="entry name" value="Actin-like ATPase domain"/>
    <property type="match status" value="1"/>
</dbReference>
<evidence type="ECO:0000313" key="1">
    <source>
        <dbReference type="EMBL" id="RCI03756.1"/>
    </source>
</evidence>
<dbReference type="Proteomes" id="UP000253551">
    <property type="component" value="Unassembled WGS sequence"/>
</dbReference>
<gene>
    <name evidence="1" type="primary">HSPA12A_3</name>
    <name evidence="1" type="ORF">CU098_008671</name>
</gene>
<dbReference type="Gene3D" id="3.30.420.40">
    <property type="match status" value="1"/>
</dbReference>
<accession>A0A367KNF1</accession>
<keyword evidence="2" id="KW-1185">Reference proteome</keyword>